<feature type="region of interest" description="Disordered" evidence="2">
    <location>
        <begin position="971"/>
        <end position="1004"/>
    </location>
</feature>
<dbReference type="PANTHER" id="PTHR15678:SF15">
    <property type="entry name" value="PROTEIN FMP27, MITOCHONDRIAL"/>
    <property type="match status" value="1"/>
</dbReference>
<name>A5E563_LODEL</name>
<feature type="region of interest" description="Disordered" evidence="2">
    <location>
        <begin position="2014"/>
        <end position="2052"/>
    </location>
</feature>
<feature type="compositionally biased region" description="Acidic residues" evidence="2">
    <location>
        <begin position="2017"/>
        <end position="2030"/>
    </location>
</feature>
<keyword evidence="8" id="KW-1185">Reference proteome</keyword>
<protein>
    <submittedName>
        <fullName evidence="7">Uncharacterized protein</fullName>
    </submittedName>
</protein>
<dbReference type="HOGENOM" id="CLU_000740_0_0_1"/>
<evidence type="ECO:0000256" key="3">
    <source>
        <dbReference type="SAM" id="Phobius"/>
    </source>
</evidence>
<feature type="domain" description="FMP27 WPPW motif-containing RBG unit" evidence="6">
    <location>
        <begin position="1737"/>
        <end position="2195"/>
    </location>
</feature>
<dbReference type="SMART" id="SM01216">
    <property type="entry name" value="Fmp27_WPPW"/>
    <property type="match status" value="1"/>
</dbReference>
<dbReference type="VEuPathDB" id="FungiDB:LELG_04752"/>
<dbReference type="EMBL" id="CH981530">
    <property type="protein sequence ID" value="EDK46571.1"/>
    <property type="molecule type" value="Genomic_DNA"/>
</dbReference>
<dbReference type="OMA" id="PNYFAKP"/>
<keyword evidence="3" id="KW-0812">Transmembrane</keyword>
<feature type="transmembrane region" description="Helical" evidence="3">
    <location>
        <begin position="12"/>
        <end position="33"/>
    </location>
</feature>
<keyword evidence="1" id="KW-0175">Coiled coil</keyword>
<proteinExistence type="predicted"/>
<feature type="region of interest" description="Disordered" evidence="2">
    <location>
        <begin position="2564"/>
        <end position="2591"/>
    </location>
</feature>
<evidence type="ECO:0000256" key="2">
    <source>
        <dbReference type="SAM" id="MobiDB-lite"/>
    </source>
</evidence>
<sequence>MLDIHYFNTNVAVYYICYIALVWIIFWYTIYLITGFHLQTITINNGLSFNGISLTTKRAKIKIRSFRLRLWGNTKMTIIDDLTVQLLPQISSPQGKTYPSNTKSHERSNNIKEENRETKEEEEEQDEVAEEEKDRSDGLENKKSNYNRDSHISIYPQNKILKRLTTYIVKHFPAIDVELRNTVIVSALGFKTSIRYTKFNTNSRGSKRHEEKIKIKTNLLVNEVVHQIKPHDEILTPYSLNSFMLNIKFLVDNDTGIIDCLVGKVNIADSNILVFNAIKYYILHDELKQEKNDKSPKSSDVVEQELELEPELEPEPESESESKKPNGKKPSLYTNKDKKRKKSFHVIGKTLKILYHLISDITIHVENSKISDIPFVLIDDNMSVRDYYNEVRPKSSLEFYAKSVSYNITRIYDDAAGFEVLFNPKTDNPFHLTCTIQLIKLYFIKRVKLSTGHFGLESDEVLNIPNCSFTHKTNLLGQIVKAKGFENCVMELYFSTSTPIFDIDAKQLSAILYNIVLLRKWSKLRRLRKFLLGKGANNKTELGEPESGGASKDNGGHNDANMDDHNTEIESLKSQLWHYANEYYPKLDIKFVIEQPRFILRHYEEGKKTQILSFSYSLLNFNLSTTESRDYASTFSILYPSILYHEKSALDATKFNNEIVKKNIAKLDYLNIKLDIFKNLTVKASVELNTVNVNLTSLEIFRGIHWLLLDVTKLSETDLLIGTINKAFNDEIDVLRRELRSSNIKTGSFSADASTLEQKIFRALPSWFEQLDLKILSVNIFLGARSVLIPTKDLFHSDSPNFEYDTDDNKDLRKLNVKLKLFSVTISNNQLLSFAEPQSPNSSILNSLESQDLLASLETLTSLQDTSYWSVITKLEQLNIFMPDDNSTKLSASELFIDIPSFTGTIDSLSDYYCQNKLLTAFTMDEVDINYNTFKLFTLIGSVYLIREFIVSPISMIKLKLRKDMSKFEEETQGQDKATIPPPLLPPSQEQQQQQQQRASATNPDVDFGAKSLVDLLIVKVLLKTMNCRLKLSEDFMLKFQLSNMLIELKNKFAKLSLYFVRLLANSPTIEKKWCRLMCMDSLNLSAQIPKSIEDLIIDIHTTAIRLVQPHKFIVYELFQNISITLKTAKHLVKLLKAGNDKKDAHIVHPHQQKAIPLPKINIKSNHLKFTMEDDPFETDLNMIYQLGKVEQRKRIELYDIFDAREKQQHGDSKDYFAKLNRLNETISNLWIRKVNTYQLQLRQEVAKHKVYLFGNESYFDREFNKDVVAYPYHAPLLTIGFENFDLQIRKPEFGINHVADFIHDMGQGVPKDTAYSLLVPMFLDLRVAEMRMQLCDYPLPILHSPRNKNANVPSLIMAGHLVISENMVTAPENLRKITVPLVSVDENELNRFDSLIVEKTLSSVKMYTNLRCTFNSDYPTRIVWGTSYQFGIQQFMLNFDQFSKPPVDPSPKLGFWDKLKYILHGTCSIKTRTSLEVGFKGSRDPYDLLGTATGFILCFKNDVNWDINKDDDSRNFFDITAKKVSWYIPNYLGAPLLVWTRNSNDSVYLPDSPKFISSCFAYYLDDSLTKPDLDLLNKVFAKDVITLSGGIKFRVGFLLQRKVDGKRVESFIPHYDVELMNPDYCDKKGHDSYKGFRSEYIHMAISLTADHQNTYNTIHLSPGAFSQFFAWWKLFASNMMLPIRRGPLFGEAQNSVKFSQHLFTNKFSFYLKSLFISHIYRDEIVDVEEDRVECVGLRAKVEEFSVDLHQRKQPVTLYHEALSKSTKVMKMVFNVGEVSLTGIDMRVVRTSFLDNFYTHGHKNYDDSKSTYDIFGDDRRWFDIQDYEEAFLPSVRKCPRTVKIYPLMYSHKFTYMRDTENDAKLNEEDDEFGNEDIHNCRLNSSNPVDVRLDILKDRLIGLEQQITRLKKQAKNVSHLMERVKFLKDEIDGVSRERRVIFQRSSTNATMQTQEHFHNKFTWLSMLLKWNVTCRDLVLKYVHFVQLKSALRKYLSHESITMLEKVIDRANDAIDGVNSEDGEEEAYEDDGKENTNSKDQGDENDVSSEATTTDQAINNGNSFIFKPKTRSNDMNSKERLLNFNRILKEVNKSEVLSEDYLIEIVAPQIQLQSDESPDSVVLISAPSISSRIVSTKDSEDDSNADVLETRYGNVLRDANVFVLNKKEVLASDKFITMRNPYGAKSNWPPWLGAEITHHGEWAGDNQLLIKNLSVMVLFYNTEVMGSQKSSVTNNQSSRTSLRSSNATTGKEVEAPKRLQVDAPSLVLTSTSSQYFTLYVIVISLLFYSEPMSKFIKDKLEKMKFSMDFENLEAMSAKIKQMQAYYHVLRQMTTNYSFRDEHLKNEDLNDYLQINLESADVASDVYLMLKTLLTGEFYEDTSNAAQMSWLIRADEVILHILEDNREPILDLALANGVYERKELESGSNMNRIQIKMLQGFNLIKDAKFPDFLNPFEINKNDNLIDNMIDLEWTMNRAVGGIQIVEDIRIKALPLEVKIDEVTGEKLLKFIFQTDSTDLRHSKVMMITNSTEAKKEELHQNDFDHNDDEFGFMVETVGANKSQEYNKHLQHERSTLSSRSNNTHSKRKNLARISDKETIDENDIHDDEQVEQMIERAKNYFSIVSLVVSQITLRITIRLNKGLKRIMNVSDFRVDLPEIVIHNRVMSFTDLTDVMKKHIIKALTSHIGSLLVNKLKSRSSDDNADLGLLKPVMHYNKFTPIRELTRVDSVTK</sequence>
<evidence type="ECO:0000256" key="1">
    <source>
        <dbReference type="SAM" id="Coils"/>
    </source>
</evidence>
<dbReference type="InParanoid" id="A5E563"/>
<keyword evidence="3" id="KW-1133">Transmembrane helix</keyword>
<organism evidence="7 8">
    <name type="scientific">Lodderomyces elongisporus (strain ATCC 11503 / CBS 2605 / JCM 1781 / NBRC 1676 / NRRL YB-4239)</name>
    <name type="common">Yeast</name>
    <name type="synonym">Saccharomyces elongisporus</name>
    <dbReference type="NCBI Taxonomy" id="379508"/>
    <lineage>
        <taxon>Eukaryota</taxon>
        <taxon>Fungi</taxon>
        <taxon>Dikarya</taxon>
        <taxon>Ascomycota</taxon>
        <taxon>Saccharomycotina</taxon>
        <taxon>Pichiomycetes</taxon>
        <taxon>Debaryomycetaceae</taxon>
        <taxon>Candida/Lodderomyces clade</taxon>
        <taxon>Lodderomyces</taxon>
    </lineage>
</organism>
<evidence type="ECO:0000313" key="7">
    <source>
        <dbReference type="EMBL" id="EDK46571.1"/>
    </source>
</evidence>
<feature type="compositionally biased region" description="Polar residues" evidence="2">
    <location>
        <begin position="93"/>
        <end position="102"/>
    </location>
</feature>
<dbReference type="SMART" id="SM01214">
    <property type="entry name" value="Fmp27_GFWDK"/>
    <property type="match status" value="1"/>
</dbReference>
<feature type="compositionally biased region" description="Basic and acidic residues" evidence="2">
    <location>
        <begin position="103"/>
        <end position="119"/>
    </location>
</feature>
<dbReference type="Proteomes" id="UP000001996">
    <property type="component" value="Unassembled WGS sequence"/>
</dbReference>
<dbReference type="SMART" id="SM01215">
    <property type="entry name" value="Fmp27_SW"/>
    <property type="match status" value="1"/>
</dbReference>
<dbReference type="PANTHER" id="PTHR15678">
    <property type="entry name" value="ANTIGEN MLAA-22-RELATED"/>
    <property type="match status" value="1"/>
</dbReference>
<feature type="compositionally biased region" description="Basic and acidic residues" evidence="2">
    <location>
        <begin position="2031"/>
        <end position="2040"/>
    </location>
</feature>
<evidence type="ECO:0000259" key="6">
    <source>
        <dbReference type="SMART" id="SM01216"/>
    </source>
</evidence>
<feature type="compositionally biased region" description="Acidic residues" evidence="2">
    <location>
        <begin position="302"/>
        <end position="319"/>
    </location>
</feature>
<dbReference type="KEGG" id="lel:PVL30_005485"/>
<dbReference type="InterPro" id="IPR019441">
    <property type="entry name" value="FMP27/BLTP2/Hobbit_GFWDK_RBG"/>
</dbReference>
<feature type="coiled-coil region" evidence="1">
    <location>
        <begin position="1892"/>
        <end position="1936"/>
    </location>
</feature>
<evidence type="ECO:0000259" key="4">
    <source>
        <dbReference type="SMART" id="SM01214"/>
    </source>
</evidence>
<feature type="domain" description="FMP27/BLTP2/Hobbit GFWDK motif-containing RBG unit" evidence="4">
    <location>
        <begin position="1337"/>
        <end position="1489"/>
    </location>
</feature>
<accession>A5E563</accession>
<dbReference type="InterPro" id="IPR019415">
    <property type="entry name" value="FMP27_SW_RBG"/>
</dbReference>
<feature type="region of interest" description="Disordered" evidence="2">
    <location>
        <begin position="292"/>
        <end position="334"/>
    </location>
</feature>
<dbReference type="STRING" id="379508.A5E563"/>
<reference evidence="7 8" key="1">
    <citation type="journal article" date="2009" name="Nature">
        <title>Evolution of pathogenicity and sexual reproduction in eight Candida genomes.</title>
        <authorList>
            <person name="Butler G."/>
            <person name="Rasmussen M.D."/>
            <person name="Lin M.F."/>
            <person name="Santos M.A."/>
            <person name="Sakthikumar S."/>
            <person name="Munro C.A."/>
            <person name="Rheinbay E."/>
            <person name="Grabherr M."/>
            <person name="Forche A."/>
            <person name="Reedy J.L."/>
            <person name="Agrafioti I."/>
            <person name="Arnaud M.B."/>
            <person name="Bates S."/>
            <person name="Brown A.J."/>
            <person name="Brunke S."/>
            <person name="Costanzo M.C."/>
            <person name="Fitzpatrick D.A."/>
            <person name="de Groot P.W."/>
            <person name="Harris D."/>
            <person name="Hoyer L.L."/>
            <person name="Hube B."/>
            <person name="Klis F.M."/>
            <person name="Kodira C."/>
            <person name="Lennard N."/>
            <person name="Logue M.E."/>
            <person name="Martin R."/>
            <person name="Neiman A.M."/>
            <person name="Nikolaou E."/>
            <person name="Quail M.A."/>
            <person name="Quinn J."/>
            <person name="Santos M.C."/>
            <person name="Schmitzberger F.F."/>
            <person name="Sherlock G."/>
            <person name="Shah P."/>
            <person name="Silverstein K.A."/>
            <person name="Skrzypek M.S."/>
            <person name="Soll D."/>
            <person name="Staggs R."/>
            <person name="Stansfield I."/>
            <person name="Stumpf M.P."/>
            <person name="Sudbery P.E."/>
            <person name="Srikantha T."/>
            <person name="Zeng Q."/>
            <person name="Berman J."/>
            <person name="Berriman M."/>
            <person name="Heitman J."/>
            <person name="Gow N.A."/>
            <person name="Lorenz M.C."/>
            <person name="Birren B.W."/>
            <person name="Kellis M."/>
            <person name="Cuomo C.A."/>
        </authorList>
    </citation>
    <scope>NUCLEOTIDE SEQUENCE [LARGE SCALE GENOMIC DNA]</scope>
    <source>
        <strain evidence="8">ATCC 11503 / BCRC 21390 / CBS 2605 / JCM 1781 / NBRC 1676 / NRRL YB-4239</strain>
    </source>
</reference>
<feature type="compositionally biased region" description="Low complexity" evidence="2">
    <location>
        <begin position="987"/>
        <end position="997"/>
    </location>
</feature>
<dbReference type="InterPro" id="IPR019449">
    <property type="entry name" value="FMP27_WPPW_RBG"/>
</dbReference>
<feature type="region of interest" description="Disordered" evidence="2">
    <location>
        <begin position="2228"/>
        <end position="2253"/>
    </location>
</feature>
<feature type="compositionally biased region" description="Acidic residues" evidence="2">
    <location>
        <begin position="120"/>
        <end position="131"/>
    </location>
</feature>
<evidence type="ECO:0000313" key="8">
    <source>
        <dbReference type="Proteomes" id="UP000001996"/>
    </source>
</evidence>
<evidence type="ECO:0000259" key="5">
    <source>
        <dbReference type="SMART" id="SM01215"/>
    </source>
</evidence>
<dbReference type="FunCoup" id="A5E563">
    <property type="interactions" value="452"/>
</dbReference>
<dbReference type="GeneID" id="5230967"/>
<keyword evidence="3" id="KW-0472">Membrane</keyword>
<feature type="region of interest" description="Disordered" evidence="2">
    <location>
        <begin position="541"/>
        <end position="564"/>
    </location>
</feature>
<dbReference type="InterPro" id="IPR045167">
    <property type="entry name" value="Hobbit"/>
</dbReference>
<feature type="domain" description="FMP27 SW motif-containing RBG unit" evidence="5">
    <location>
        <begin position="1218"/>
        <end position="1319"/>
    </location>
</feature>
<dbReference type="eggNOG" id="KOG1910">
    <property type="taxonomic scope" value="Eukaryota"/>
</dbReference>
<feature type="compositionally biased region" description="Polar residues" evidence="2">
    <location>
        <begin position="2228"/>
        <end position="2247"/>
    </location>
</feature>
<gene>
    <name evidence="7" type="ORF">LELG_04752</name>
</gene>
<feature type="compositionally biased region" description="Basic and acidic residues" evidence="2">
    <location>
        <begin position="132"/>
        <end position="146"/>
    </location>
</feature>
<feature type="region of interest" description="Disordered" evidence="2">
    <location>
        <begin position="93"/>
        <end position="146"/>
    </location>
</feature>
<dbReference type="Pfam" id="PF10344">
    <property type="entry name" value="Hobbit"/>
    <property type="match status" value="1"/>
</dbReference>
<dbReference type="OrthoDB" id="1562405at2759"/>
<feature type="compositionally biased region" description="Basic and acidic residues" evidence="2">
    <location>
        <begin position="554"/>
        <end position="564"/>
    </location>
</feature>